<keyword evidence="3" id="KW-0472">Membrane</keyword>
<dbReference type="AlphaFoldDB" id="A0AAE0DSQ1"/>
<dbReference type="Proteomes" id="UP001281410">
    <property type="component" value="Unassembled WGS sequence"/>
</dbReference>
<dbReference type="EMBL" id="JANJYJ010000010">
    <property type="protein sequence ID" value="KAK3184771.1"/>
    <property type="molecule type" value="Genomic_DNA"/>
</dbReference>
<dbReference type="GO" id="GO:0004674">
    <property type="term" value="F:protein serine/threonine kinase activity"/>
    <property type="evidence" value="ECO:0007669"/>
    <property type="project" value="TreeGrafter"/>
</dbReference>
<dbReference type="Gene3D" id="3.30.200.20">
    <property type="entry name" value="Phosphorylase Kinase, domain 1"/>
    <property type="match status" value="1"/>
</dbReference>
<dbReference type="InterPro" id="IPR045274">
    <property type="entry name" value="WAK-like"/>
</dbReference>
<dbReference type="GO" id="GO:0005886">
    <property type="term" value="C:plasma membrane"/>
    <property type="evidence" value="ECO:0007669"/>
    <property type="project" value="TreeGrafter"/>
</dbReference>
<feature type="transmembrane region" description="Helical" evidence="3">
    <location>
        <begin position="186"/>
        <end position="206"/>
    </location>
</feature>
<dbReference type="PANTHER" id="PTHR27005:SF515">
    <property type="entry name" value="WALL-ASSOCIATED RECEPTOR KINASE-LIKE 10-RELATED"/>
    <property type="match status" value="1"/>
</dbReference>
<organism evidence="4 5">
    <name type="scientific">Dipteronia sinensis</name>
    <dbReference type="NCBI Taxonomy" id="43782"/>
    <lineage>
        <taxon>Eukaryota</taxon>
        <taxon>Viridiplantae</taxon>
        <taxon>Streptophyta</taxon>
        <taxon>Embryophyta</taxon>
        <taxon>Tracheophyta</taxon>
        <taxon>Spermatophyta</taxon>
        <taxon>Magnoliopsida</taxon>
        <taxon>eudicotyledons</taxon>
        <taxon>Gunneridae</taxon>
        <taxon>Pentapetalae</taxon>
        <taxon>rosids</taxon>
        <taxon>malvids</taxon>
        <taxon>Sapindales</taxon>
        <taxon>Sapindaceae</taxon>
        <taxon>Hippocastanoideae</taxon>
        <taxon>Acereae</taxon>
        <taxon>Dipteronia</taxon>
    </lineage>
</organism>
<evidence type="ECO:0000313" key="4">
    <source>
        <dbReference type="EMBL" id="KAK3184771.1"/>
    </source>
</evidence>
<accession>A0AAE0DSQ1</accession>
<protein>
    <submittedName>
        <fullName evidence="4">Uncharacterized protein</fullName>
    </submittedName>
</protein>
<dbReference type="GO" id="GO:0005524">
    <property type="term" value="F:ATP binding"/>
    <property type="evidence" value="ECO:0007669"/>
    <property type="project" value="UniProtKB-KW"/>
</dbReference>
<dbReference type="PANTHER" id="PTHR27005">
    <property type="entry name" value="WALL-ASSOCIATED RECEPTOR KINASE-LIKE 21"/>
    <property type="match status" value="1"/>
</dbReference>
<dbReference type="GO" id="GO:0007166">
    <property type="term" value="P:cell surface receptor signaling pathway"/>
    <property type="evidence" value="ECO:0007669"/>
    <property type="project" value="InterPro"/>
</dbReference>
<proteinExistence type="predicted"/>
<name>A0AAE0DSQ1_9ROSI</name>
<dbReference type="InterPro" id="IPR011009">
    <property type="entry name" value="Kinase-like_dom_sf"/>
</dbReference>
<keyword evidence="5" id="KW-1185">Reference proteome</keyword>
<evidence type="ECO:0000313" key="5">
    <source>
        <dbReference type="Proteomes" id="UP001281410"/>
    </source>
</evidence>
<sequence length="397" mass="44401">MLVSYSVYNTSDRNKSLENTAYLESTPLIFSQTRNKFIGVGCGKFFFMSYDDSPIAQCTTTCDNNNKTEENIYCQSTLKRDDPYLEDLKQACNYAVLVEQQWLDDNLKNPLDSINFTHVPVVMEWSVFGLSIETLAKNKSKTTYQSSSTCEISACSCFSSNFPTVGCNCIHGFKGNPYLLEGCRGLGTSLGCLFLLIGALWLYTIIKKRKEIKLKEKFFKRNGGLLLQQHLITNHGSVDGSKLFNSKELEKATDHFNVNRVLGQGGQGAVYKGMLEDGRIITVKKSKVIDEGKLEEFINEVIKLGEKEDILTIANLAKRCLNLNGKQRPNMKEVAPVLEGVRASQNDSSFQENYEEFEYITTKVIEPWDDVSTSIGSTSDNIGASVDIQPLLTNMSS</sequence>
<gene>
    <name evidence="4" type="ORF">Dsin_032057</name>
</gene>
<keyword evidence="3" id="KW-0812">Transmembrane</keyword>
<evidence type="ECO:0000256" key="1">
    <source>
        <dbReference type="ARBA" id="ARBA00022741"/>
    </source>
</evidence>
<keyword evidence="2" id="KW-0067">ATP-binding</keyword>
<reference evidence="4" key="1">
    <citation type="journal article" date="2023" name="Plant J.">
        <title>Genome sequences and population genomics provide insights into the demographic history, inbreeding, and mutation load of two 'living fossil' tree species of Dipteronia.</title>
        <authorList>
            <person name="Feng Y."/>
            <person name="Comes H.P."/>
            <person name="Chen J."/>
            <person name="Zhu S."/>
            <person name="Lu R."/>
            <person name="Zhang X."/>
            <person name="Li P."/>
            <person name="Qiu J."/>
            <person name="Olsen K.M."/>
            <person name="Qiu Y."/>
        </authorList>
    </citation>
    <scope>NUCLEOTIDE SEQUENCE</scope>
    <source>
        <strain evidence="4">NBL</strain>
    </source>
</reference>
<comment type="caution">
    <text evidence="4">The sequence shown here is derived from an EMBL/GenBank/DDBJ whole genome shotgun (WGS) entry which is preliminary data.</text>
</comment>
<keyword evidence="3" id="KW-1133">Transmembrane helix</keyword>
<evidence type="ECO:0000256" key="3">
    <source>
        <dbReference type="SAM" id="Phobius"/>
    </source>
</evidence>
<evidence type="ECO:0000256" key="2">
    <source>
        <dbReference type="ARBA" id="ARBA00022840"/>
    </source>
</evidence>
<keyword evidence="1" id="KW-0547">Nucleotide-binding</keyword>
<dbReference type="SUPFAM" id="SSF56112">
    <property type="entry name" value="Protein kinase-like (PK-like)"/>
    <property type="match status" value="1"/>
</dbReference>